<feature type="domain" description="CBS" evidence="2">
    <location>
        <begin position="98"/>
        <end position="149"/>
    </location>
</feature>
<name>A0A3B1BTQ7_9ZZZZ</name>
<protein>
    <recommendedName>
        <fullName evidence="2">CBS domain-containing protein</fullName>
    </recommendedName>
</protein>
<evidence type="ECO:0000313" key="3">
    <source>
        <dbReference type="EMBL" id="VAX17901.1"/>
    </source>
</evidence>
<dbReference type="EMBL" id="UOGE01000028">
    <property type="protein sequence ID" value="VAX17901.1"/>
    <property type="molecule type" value="Genomic_DNA"/>
</dbReference>
<evidence type="ECO:0000256" key="1">
    <source>
        <dbReference type="ARBA" id="ARBA00023122"/>
    </source>
</evidence>
<dbReference type="Gene3D" id="3.10.580.10">
    <property type="entry name" value="CBS-domain"/>
    <property type="match status" value="1"/>
</dbReference>
<dbReference type="CDD" id="cd04586">
    <property type="entry name" value="CBS_pair_BON_assoc"/>
    <property type="match status" value="1"/>
</dbReference>
<gene>
    <name evidence="3" type="ORF">MNBD_NITROSPINAE02-618</name>
</gene>
<accession>A0A3B1BTQ7</accession>
<proteinExistence type="predicted"/>
<dbReference type="PANTHER" id="PTHR43080">
    <property type="entry name" value="CBS DOMAIN-CONTAINING PROTEIN CBSX3, MITOCHONDRIAL"/>
    <property type="match status" value="1"/>
</dbReference>
<dbReference type="InterPro" id="IPR046342">
    <property type="entry name" value="CBS_dom_sf"/>
</dbReference>
<dbReference type="PROSITE" id="PS51371">
    <property type="entry name" value="CBS"/>
    <property type="match status" value="2"/>
</dbReference>
<feature type="domain" description="CBS" evidence="2">
    <location>
        <begin position="8"/>
        <end position="65"/>
    </location>
</feature>
<organism evidence="3">
    <name type="scientific">hydrothermal vent metagenome</name>
    <dbReference type="NCBI Taxonomy" id="652676"/>
    <lineage>
        <taxon>unclassified sequences</taxon>
        <taxon>metagenomes</taxon>
        <taxon>ecological metagenomes</taxon>
    </lineage>
</organism>
<dbReference type="InterPro" id="IPR051257">
    <property type="entry name" value="Diverse_CBS-Domain"/>
</dbReference>
<dbReference type="PANTHER" id="PTHR43080:SF26">
    <property type="entry name" value="REGULATORY PROTEIN"/>
    <property type="match status" value="1"/>
</dbReference>
<dbReference type="SUPFAM" id="SSF54631">
    <property type="entry name" value="CBS-domain pair"/>
    <property type="match status" value="1"/>
</dbReference>
<sequence length="149" mass="16366">MVTAKEIMSTKYLAVKADTPVRDLAASLAEPRFYGAPVIDDDGKLIGVVTESDLIYQHKNLHLPTVFTLFDSVITFGGLHEVEDQIKKMLGSAVADIMSTDVTTVEEGATLEEIATIMSEQHKHFIPVIRDDVLVGVIDRTSLLKAIIR</sequence>
<dbReference type="Pfam" id="PF00571">
    <property type="entry name" value="CBS"/>
    <property type="match status" value="2"/>
</dbReference>
<dbReference type="InterPro" id="IPR000644">
    <property type="entry name" value="CBS_dom"/>
</dbReference>
<dbReference type="SMART" id="SM00116">
    <property type="entry name" value="CBS"/>
    <property type="match status" value="2"/>
</dbReference>
<dbReference type="AlphaFoldDB" id="A0A3B1BTQ7"/>
<reference evidence="3" key="1">
    <citation type="submission" date="2018-06" db="EMBL/GenBank/DDBJ databases">
        <authorList>
            <person name="Zhirakovskaya E."/>
        </authorList>
    </citation>
    <scope>NUCLEOTIDE SEQUENCE</scope>
</reference>
<evidence type="ECO:0000259" key="2">
    <source>
        <dbReference type="PROSITE" id="PS51371"/>
    </source>
</evidence>
<keyword evidence="1" id="KW-0129">CBS domain</keyword>